<dbReference type="PANTHER" id="PTHR33932:SF4">
    <property type="entry name" value="NA(+)_H(+) ANTIPORTER SUBUNIT B"/>
    <property type="match status" value="1"/>
</dbReference>
<feature type="transmembrane region" description="Helical" evidence="7">
    <location>
        <begin position="284"/>
        <end position="304"/>
    </location>
</feature>
<proteinExistence type="inferred from homology"/>
<keyword evidence="6 7" id="KW-0472">Membrane</keyword>
<evidence type="ECO:0000256" key="5">
    <source>
        <dbReference type="ARBA" id="ARBA00022989"/>
    </source>
</evidence>
<evidence type="ECO:0000256" key="7">
    <source>
        <dbReference type="SAM" id="Phobius"/>
    </source>
</evidence>
<dbReference type="Proteomes" id="UP000295142">
    <property type="component" value="Unassembled WGS sequence"/>
</dbReference>
<feature type="domain" description="MrpA C-terminal/MbhD" evidence="9">
    <location>
        <begin position="15"/>
        <end position="78"/>
    </location>
</feature>
<dbReference type="InterPro" id="IPR046806">
    <property type="entry name" value="MrpA_C/MbhE"/>
</dbReference>
<dbReference type="OrthoDB" id="4962908at2"/>
<organism evidence="11 12">
    <name type="scientific">Rhodovulum euryhalinum</name>
    <dbReference type="NCBI Taxonomy" id="35805"/>
    <lineage>
        <taxon>Bacteria</taxon>
        <taxon>Pseudomonadati</taxon>
        <taxon>Pseudomonadota</taxon>
        <taxon>Alphaproteobacteria</taxon>
        <taxon>Rhodobacterales</taxon>
        <taxon>Paracoccaceae</taxon>
        <taxon>Rhodovulum</taxon>
    </lineage>
</organism>
<name>A0A4R2KLJ4_9RHOB</name>
<evidence type="ECO:0000259" key="9">
    <source>
        <dbReference type="Pfam" id="PF13244"/>
    </source>
</evidence>
<accession>A0A4R2KLJ4</accession>
<dbReference type="Pfam" id="PF04039">
    <property type="entry name" value="MnhB"/>
    <property type="match status" value="1"/>
</dbReference>
<evidence type="ECO:0000313" key="11">
    <source>
        <dbReference type="EMBL" id="TCO74274.1"/>
    </source>
</evidence>
<feature type="transmembrane region" description="Helical" evidence="7">
    <location>
        <begin position="192"/>
        <end position="212"/>
    </location>
</feature>
<evidence type="ECO:0000256" key="1">
    <source>
        <dbReference type="ARBA" id="ARBA00004651"/>
    </source>
</evidence>
<feature type="transmembrane region" description="Helical" evidence="7">
    <location>
        <begin position="54"/>
        <end position="75"/>
    </location>
</feature>
<protein>
    <submittedName>
        <fullName evidence="11">Multisubunit sodium/proton antiporter MrpB subunit</fullName>
    </submittedName>
</protein>
<keyword evidence="4 7" id="KW-0812">Transmembrane</keyword>
<evidence type="ECO:0000313" key="12">
    <source>
        <dbReference type="Proteomes" id="UP000295142"/>
    </source>
</evidence>
<dbReference type="EMBL" id="SLWW01000001">
    <property type="protein sequence ID" value="TCO74274.1"/>
    <property type="molecule type" value="Genomic_DNA"/>
</dbReference>
<dbReference type="InterPro" id="IPR050622">
    <property type="entry name" value="CPA3_antiporter_subunitB"/>
</dbReference>
<dbReference type="AlphaFoldDB" id="A0A4R2KLJ4"/>
<dbReference type="Pfam" id="PF13244">
    <property type="entry name" value="MbhD"/>
    <property type="match status" value="1"/>
</dbReference>
<feature type="transmembrane region" description="Helical" evidence="7">
    <location>
        <begin position="218"/>
        <end position="235"/>
    </location>
</feature>
<reference evidence="11 12" key="1">
    <citation type="submission" date="2019-03" db="EMBL/GenBank/DDBJ databases">
        <title>Genomic Encyclopedia of Type Strains, Phase IV (KMG-IV): sequencing the most valuable type-strain genomes for metagenomic binning, comparative biology and taxonomic classification.</title>
        <authorList>
            <person name="Goeker M."/>
        </authorList>
    </citation>
    <scope>NUCLEOTIDE SEQUENCE [LARGE SCALE GENOMIC DNA]</scope>
    <source>
        <strain evidence="11 12">DSM 4868</strain>
    </source>
</reference>
<evidence type="ECO:0000256" key="4">
    <source>
        <dbReference type="ARBA" id="ARBA00022692"/>
    </source>
</evidence>
<evidence type="ECO:0000259" key="8">
    <source>
        <dbReference type="Pfam" id="PF04039"/>
    </source>
</evidence>
<evidence type="ECO:0000256" key="6">
    <source>
        <dbReference type="ARBA" id="ARBA00023136"/>
    </source>
</evidence>
<feature type="transmembrane region" description="Helical" evidence="7">
    <location>
        <begin position="247"/>
        <end position="272"/>
    </location>
</feature>
<feature type="transmembrane region" description="Helical" evidence="7">
    <location>
        <begin position="29"/>
        <end position="47"/>
    </location>
</feature>
<gene>
    <name evidence="11" type="ORF">EV655_101436</name>
</gene>
<dbReference type="InterPro" id="IPR007182">
    <property type="entry name" value="MnhB"/>
</dbReference>
<comment type="similarity">
    <text evidence="2">Belongs to the CPA3 antiporters (TC 2.A.63) subunit B family.</text>
</comment>
<feature type="domain" description="Na+/H+ antiporter MnhB subunit-related protein" evidence="8">
    <location>
        <begin position="192"/>
        <end position="297"/>
    </location>
</feature>
<evidence type="ECO:0000259" key="10">
    <source>
        <dbReference type="Pfam" id="PF20501"/>
    </source>
</evidence>
<keyword evidence="5 7" id="KW-1133">Transmembrane helix</keyword>
<evidence type="ECO:0000256" key="3">
    <source>
        <dbReference type="ARBA" id="ARBA00022475"/>
    </source>
</evidence>
<evidence type="ECO:0000256" key="2">
    <source>
        <dbReference type="ARBA" id="ARBA00009425"/>
    </source>
</evidence>
<dbReference type="PANTHER" id="PTHR33932">
    <property type="entry name" value="NA(+)/H(+) ANTIPORTER SUBUNIT B"/>
    <property type="match status" value="1"/>
</dbReference>
<keyword evidence="3" id="KW-1003">Cell membrane</keyword>
<dbReference type="Pfam" id="PF20501">
    <property type="entry name" value="MbhE"/>
    <property type="match status" value="1"/>
</dbReference>
<sequence length="319" mass="32151">MTVLLAFDLLLAASIVGLAAATLLMRDAFAMIVAFIVFGMLMALGWARLVAPDVALAEVAIGAGLSGALLLRTLAHLRGGSLSAQGGASVSAPANGATQGVNALLAGLATCALGLAYLGAPQNVPGLEAHVADAMPESGVTHPVTAVLLNFRAYDTLMEVVVLLAAVIVVWQVERGLAETPAPALGTVYQGFARVALPVAVIAGGYLLWIGAEAPGGAFQAGAVLGAVAVLGLLSRHVRPAPAHRPLARGAFVVGTAVFALVALGVAGAGRVAFEYPPAQAKTLILLIEAMVTISIAATLAALFHGRAPVAVSREETDR</sequence>
<dbReference type="GO" id="GO:0005886">
    <property type="term" value="C:plasma membrane"/>
    <property type="evidence" value="ECO:0007669"/>
    <property type="project" value="UniProtKB-SubCell"/>
</dbReference>
<feature type="domain" description="MrpA C-terminal/MbhE" evidence="10">
    <location>
        <begin position="103"/>
        <end position="175"/>
    </location>
</feature>
<comment type="caution">
    <text evidence="11">The sequence shown here is derived from an EMBL/GenBank/DDBJ whole genome shotgun (WGS) entry which is preliminary data.</text>
</comment>
<comment type="subcellular location">
    <subcellularLocation>
        <location evidence="1">Cell membrane</location>
        <topology evidence="1">Multi-pass membrane protein</topology>
    </subcellularLocation>
</comment>
<dbReference type="InterPro" id="IPR025383">
    <property type="entry name" value="MrpA_C/MbhD"/>
</dbReference>
<keyword evidence="12" id="KW-1185">Reference proteome</keyword>
<dbReference type="RefSeq" id="WP_132541052.1">
    <property type="nucleotide sequence ID" value="NZ_SLWW01000001.1"/>
</dbReference>